<dbReference type="AlphaFoldDB" id="A0A4U1JDD7"/>
<protein>
    <recommendedName>
        <fullName evidence="3">Coenzyme Q-binding protein COQ10 START domain-containing protein</fullName>
    </recommendedName>
</protein>
<evidence type="ECO:0000313" key="5">
    <source>
        <dbReference type="Proteomes" id="UP000309215"/>
    </source>
</evidence>
<evidence type="ECO:0000259" key="3">
    <source>
        <dbReference type="Pfam" id="PF03364"/>
    </source>
</evidence>
<feature type="domain" description="Coenzyme Q-binding protein COQ10 START" evidence="3">
    <location>
        <begin position="258"/>
        <end position="375"/>
    </location>
</feature>
<dbReference type="SUPFAM" id="SSF55961">
    <property type="entry name" value="Bet v1-like"/>
    <property type="match status" value="1"/>
</dbReference>
<organism evidence="4 5">
    <name type="scientific">Polyangium fumosum</name>
    <dbReference type="NCBI Taxonomy" id="889272"/>
    <lineage>
        <taxon>Bacteria</taxon>
        <taxon>Pseudomonadati</taxon>
        <taxon>Myxococcota</taxon>
        <taxon>Polyangia</taxon>
        <taxon>Polyangiales</taxon>
        <taxon>Polyangiaceae</taxon>
        <taxon>Polyangium</taxon>
    </lineage>
</organism>
<comment type="similarity">
    <text evidence="1">Belongs to the ribosome association toxin RatA family.</text>
</comment>
<dbReference type="Gene3D" id="3.30.530.20">
    <property type="match status" value="1"/>
</dbReference>
<dbReference type="Pfam" id="PF03364">
    <property type="entry name" value="Polyketide_cyc"/>
    <property type="match status" value="1"/>
</dbReference>
<reference evidence="4 5" key="1">
    <citation type="submission" date="2019-04" db="EMBL/GenBank/DDBJ databases">
        <authorList>
            <person name="Li Y."/>
            <person name="Wang J."/>
        </authorList>
    </citation>
    <scope>NUCLEOTIDE SEQUENCE [LARGE SCALE GENOMIC DNA]</scope>
    <source>
        <strain evidence="4 5">DSM 14668</strain>
    </source>
</reference>
<dbReference type="Proteomes" id="UP000309215">
    <property type="component" value="Unassembled WGS sequence"/>
</dbReference>
<accession>A0A4U1JDD7</accession>
<comment type="caution">
    <text evidence="4">The sequence shown here is derived from an EMBL/GenBank/DDBJ whole genome shotgun (WGS) entry which is preliminary data.</text>
</comment>
<feature type="compositionally biased region" description="Basic and acidic residues" evidence="2">
    <location>
        <begin position="99"/>
        <end position="108"/>
    </location>
</feature>
<keyword evidence="5" id="KW-1185">Reference proteome</keyword>
<dbReference type="OrthoDB" id="9804759at2"/>
<feature type="compositionally biased region" description="Basic and acidic residues" evidence="2">
    <location>
        <begin position="17"/>
        <end position="26"/>
    </location>
</feature>
<feature type="region of interest" description="Disordered" evidence="2">
    <location>
        <begin position="1"/>
        <end position="150"/>
    </location>
</feature>
<dbReference type="InterPro" id="IPR005031">
    <property type="entry name" value="COQ10_START"/>
</dbReference>
<evidence type="ECO:0000256" key="1">
    <source>
        <dbReference type="ARBA" id="ARBA00008918"/>
    </source>
</evidence>
<evidence type="ECO:0000256" key="2">
    <source>
        <dbReference type="SAM" id="MobiDB-lite"/>
    </source>
</evidence>
<feature type="compositionally biased region" description="Basic residues" evidence="2">
    <location>
        <begin position="74"/>
        <end position="92"/>
    </location>
</feature>
<evidence type="ECO:0000313" key="4">
    <source>
        <dbReference type="EMBL" id="TKD08530.1"/>
    </source>
</evidence>
<dbReference type="EMBL" id="SSMQ01000013">
    <property type="protein sequence ID" value="TKD08530.1"/>
    <property type="molecule type" value="Genomic_DNA"/>
</dbReference>
<proteinExistence type="inferred from homology"/>
<name>A0A4U1JDD7_9BACT</name>
<dbReference type="InterPro" id="IPR023393">
    <property type="entry name" value="START-like_dom_sf"/>
</dbReference>
<gene>
    <name evidence="4" type="ORF">E8A74_14655</name>
</gene>
<sequence length="398" mass="44791">MRSRERRHGVRRRHTAVRADPRDPHLLRPARACLPSEEVAPVRPEDRGRDSVLLAHHHRPAERRTRRLFDARPRVGRHRRLRRLRPGRRRRLVAATTEDPERRREPGQKHQGHSNHRYPPCPRAGDPGRQHAHATPRGSRAGPRTTSPRLDLRTMIRFSMRCYLSQATPRAGNGSIRSHATHVRGCVYWTTIDRMQHRTRGGVRFRWFGALGLMGVFGGGEAVAEPARAAASTAANAMAVAVPIPGSNLVRGRAKVIVAAPIDVVRAQVLAFGDYARFMPHYSRSKILGRTKSGDREIYMEVTALHGAARFWARMAVRKLASTAGGIETYDVSMLEGNVKDFHAVWRLRPLDATRTELELEVFLLPRLPLPASLLNTENLQGASKGVRAMRSFVEGKR</sequence>
<feature type="compositionally biased region" description="Basic residues" evidence="2">
    <location>
        <begin position="1"/>
        <end position="16"/>
    </location>
</feature>
<feature type="compositionally biased region" description="Basic residues" evidence="2">
    <location>
        <begin position="55"/>
        <end position="66"/>
    </location>
</feature>